<dbReference type="NCBIfam" id="TIGR00238">
    <property type="entry name" value="KamA family radical SAM protein"/>
    <property type="match status" value="1"/>
</dbReference>
<protein>
    <submittedName>
        <fullName evidence="9">Kama family protein</fullName>
    </submittedName>
</protein>
<keyword evidence="6" id="KW-0408">Iron</keyword>
<sequence length="564" mass="64472">MQTQIRPQSTSTILDEERYWSHIPRWADISADQFINWEWQQTVSMQKVPRLLSEVLPDTLAPSKSFPHIKTKEDFLREVEEGLKKAPMTVRLTPHLVSLIDWNSPLDDPLRRQFIPIRSGILPDHPQLTFDSLGEQHDQVVPGLIHRYPGKALFLPISVCPVYCRFCTRSWAVGADTELRKKESQKPTLDRWEKVFQHIKNDTSLQDIVVSGGDAYQLPPESIRMIGDRLLSIPHLRRFRFASKGLAVAPGRVLDRTDPWIDEIVALSNRGRQIGKQVCIHTHFNHPREITWITHKAANYLFEQGVIVRNQSVLLKGINDDVKTMGTLIKALGDMNIQPYYVYQCDLVRGIEDLRTPLRTILELEKHIRGTFTGFMIPNFVVDLPGGGGKRLASTYEKYDEANGLSYWSAPGLPGKKGKEFYAYYDPYPDTQTIHARQQKLVAETIAHMYEQSPEHNDLVHSEDMEKEEMTSAPGCSAFASALEKMDAREPFRRKRDESSDSLRAKTERVELSQAHTKMRQELARNIESDMNTVPNEGEGRGPIEQIVNLSTEVLEQQTATRSL</sequence>
<proteinExistence type="predicted"/>
<evidence type="ECO:0000256" key="4">
    <source>
        <dbReference type="ARBA" id="ARBA00022723"/>
    </source>
</evidence>
<dbReference type="InterPro" id="IPR007197">
    <property type="entry name" value="rSAM"/>
</dbReference>
<dbReference type="SUPFAM" id="SSF102114">
    <property type="entry name" value="Radical SAM enzymes"/>
    <property type="match status" value="1"/>
</dbReference>
<dbReference type="InterPro" id="IPR013785">
    <property type="entry name" value="Aldolase_TIM"/>
</dbReference>
<evidence type="ECO:0000313" key="9">
    <source>
        <dbReference type="EMBL" id="KAF2639162.1"/>
    </source>
</evidence>
<evidence type="ECO:0000256" key="3">
    <source>
        <dbReference type="ARBA" id="ARBA00022691"/>
    </source>
</evidence>
<dbReference type="AlphaFoldDB" id="A0A6A6RVX4"/>
<evidence type="ECO:0000256" key="7">
    <source>
        <dbReference type="ARBA" id="ARBA00023014"/>
    </source>
</evidence>
<feature type="compositionally biased region" description="Basic and acidic residues" evidence="8">
    <location>
        <begin position="489"/>
        <end position="511"/>
    </location>
</feature>
<dbReference type="Gene3D" id="3.20.20.70">
    <property type="entry name" value="Aldolase class I"/>
    <property type="match status" value="1"/>
</dbReference>
<dbReference type="GO" id="GO:0051539">
    <property type="term" value="F:4 iron, 4 sulfur cluster binding"/>
    <property type="evidence" value="ECO:0007669"/>
    <property type="project" value="UniProtKB-KW"/>
</dbReference>
<reference evidence="9" key="1">
    <citation type="journal article" date="2020" name="Stud. Mycol.">
        <title>101 Dothideomycetes genomes: a test case for predicting lifestyles and emergence of pathogens.</title>
        <authorList>
            <person name="Haridas S."/>
            <person name="Albert R."/>
            <person name="Binder M."/>
            <person name="Bloem J."/>
            <person name="Labutti K."/>
            <person name="Salamov A."/>
            <person name="Andreopoulos B."/>
            <person name="Baker S."/>
            <person name="Barry K."/>
            <person name="Bills G."/>
            <person name="Bluhm B."/>
            <person name="Cannon C."/>
            <person name="Castanera R."/>
            <person name="Culley D."/>
            <person name="Daum C."/>
            <person name="Ezra D."/>
            <person name="Gonzalez J."/>
            <person name="Henrissat B."/>
            <person name="Kuo A."/>
            <person name="Liang C."/>
            <person name="Lipzen A."/>
            <person name="Lutzoni F."/>
            <person name="Magnuson J."/>
            <person name="Mondo S."/>
            <person name="Nolan M."/>
            <person name="Ohm R."/>
            <person name="Pangilinan J."/>
            <person name="Park H.-J."/>
            <person name="Ramirez L."/>
            <person name="Alfaro M."/>
            <person name="Sun H."/>
            <person name="Tritt A."/>
            <person name="Yoshinaga Y."/>
            <person name="Zwiers L.-H."/>
            <person name="Turgeon B."/>
            <person name="Goodwin S."/>
            <person name="Spatafora J."/>
            <person name="Crous P."/>
            <person name="Grigoriev I."/>
        </authorList>
    </citation>
    <scope>NUCLEOTIDE SEQUENCE</scope>
    <source>
        <strain evidence="9">CBS 473.64</strain>
    </source>
</reference>
<keyword evidence="4" id="KW-0479">Metal-binding</keyword>
<feature type="region of interest" description="Disordered" evidence="8">
    <location>
        <begin position="489"/>
        <end position="518"/>
    </location>
</feature>
<evidence type="ECO:0000256" key="2">
    <source>
        <dbReference type="ARBA" id="ARBA00022485"/>
    </source>
</evidence>
<dbReference type="SFLD" id="SFLDS00029">
    <property type="entry name" value="Radical_SAM"/>
    <property type="match status" value="1"/>
</dbReference>
<evidence type="ECO:0000256" key="5">
    <source>
        <dbReference type="ARBA" id="ARBA00022898"/>
    </source>
</evidence>
<keyword evidence="2" id="KW-0004">4Fe-4S</keyword>
<dbReference type="Proteomes" id="UP000799753">
    <property type="component" value="Unassembled WGS sequence"/>
</dbReference>
<name>A0A6A6RVX4_9PLEO</name>
<evidence type="ECO:0000256" key="1">
    <source>
        <dbReference type="ARBA" id="ARBA00001933"/>
    </source>
</evidence>
<dbReference type="InterPro" id="IPR058240">
    <property type="entry name" value="rSAM_sf"/>
</dbReference>
<comment type="cofactor">
    <cofactor evidence="1">
        <name>pyridoxal 5'-phosphate</name>
        <dbReference type="ChEBI" id="CHEBI:597326"/>
    </cofactor>
</comment>
<keyword evidence="10" id="KW-1185">Reference proteome</keyword>
<keyword evidence="5" id="KW-0663">Pyridoxal phosphate</keyword>
<evidence type="ECO:0000313" key="10">
    <source>
        <dbReference type="Proteomes" id="UP000799753"/>
    </source>
</evidence>
<dbReference type="EMBL" id="MU006787">
    <property type="protein sequence ID" value="KAF2639162.1"/>
    <property type="molecule type" value="Genomic_DNA"/>
</dbReference>
<dbReference type="GO" id="GO:0003824">
    <property type="term" value="F:catalytic activity"/>
    <property type="evidence" value="ECO:0007669"/>
    <property type="project" value="InterPro"/>
</dbReference>
<gene>
    <name evidence="9" type="ORF">P280DRAFT_402814</name>
</gene>
<dbReference type="GO" id="GO:0046872">
    <property type="term" value="F:metal ion binding"/>
    <property type="evidence" value="ECO:0007669"/>
    <property type="project" value="UniProtKB-KW"/>
</dbReference>
<evidence type="ECO:0000256" key="8">
    <source>
        <dbReference type="SAM" id="MobiDB-lite"/>
    </source>
</evidence>
<dbReference type="PANTHER" id="PTHR30538:SF0">
    <property type="entry name" value="L-LYSINE 2,3-AMINOMUTASE AQ_1632-RELATED"/>
    <property type="match status" value="1"/>
</dbReference>
<accession>A0A6A6RVX4</accession>
<organism evidence="9 10">
    <name type="scientific">Massarina eburnea CBS 473.64</name>
    <dbReference type="NCBI Taxonomy" id="1395130"/>
    <lineage>
        <taxon>Eukaryota</taxon>
        <taxon>Fungi</taxon>
        <taxon>Dikarya</taxon>
        <taxon>Ascomycota</taxon>
        <taxon>Pezizomycotina</taxon>
        <taxon>Dothideomycetes</taxon>
        <taxon>Pleosporomycetidae</taxon>
        <taxon>Pleosporales</taxon>
        <taxon>Massarineae</taxon>
        <taxon>Massarinaceae</taxon>
        <taxon>Massarina</taxon>
    </lineage>
</organism>
<keyword evidence="7" id="KW-0411">Iron-sulfur</keyword>
<evidence type="ECO:0000256" key="6">
    <source>
        <dbReference type="ARBA" id="ARBA00023004"/>
    </source>
</evidence>
<dbReference type="InterPro" id="IPR003739">
    <property type="entry name" value="Lys_aminomutase/Glu_NH3_mut"/>
</dbReference>
<dbReference type="SFLD" id="SFLDG01070">
    <property type="entry name" value="PLP-dependent"/>
    <property type="match status" value="1"/>
</dbReference>
<dbReference type="OrthoDB" id="5396721at2759"/>
<keyword evidence="3" id="KW-0949">S-adenosyl-L-methionine</keyword>
<dbReference type="PANTHER" id="PTHR30538">
    <property type="entry name" value="LYSINE 2,3-AMINOMUTASE-RELATED"/>
    <property type="match status" value="1"/>
</dbReference>